<keyword evidence="5" id="KW-0560">Oxidoreductase</keyword>
<dbReference type="STRING" id="260552.Mag101_00735"/>
<evidence type="ECO:0000256" key="1">
    <source>
        <dbReference type="ARBA" id="ARBA00001961"/>
    </source>
</evidence>
<evidence type="ECO:0000256" key="5">
    <source>
        <dbReference type="ARBA" id="ARBA00023002"/>
    </source>
</evidence>
<dbReference type="Proteomes" id="UP000188219">
    <property type="component" value="Chromosome"/>
</dbReference>
<evidence type="ECO:0000256" key="2">
    <source>
        <dbReference type="ARBA" id="ARBA00022723"/>
    </source>
</evidence>
<evidence type="ECO:0000256" key="6">
    <source>
        <dbReference type="ARBA" id="ARBA00023004"/>
    </source>
</evidence>
<feature type="domain" description="Fe2OG dioxygenase" evidence="7">
    <location>
        <begin position="164"/>
        <end position="273"/>
    </location>
</feature>
<name>A0A1Q2M0U8_9GAMM</name>
<proteinExistence type="predicted"/>
<evidence type="ECO:0000313" key="8">
    <source>
        <dbReference type="EMBL" id="AQQ66335.1"/>
    </source>
</evidence>
<keyword evidence="2" id="KW-0479">Metal-binding</keyword>
<dbReference type="OrthoDB" id="269774at2"/>
<organism evidence="8 9">
    <name type="scientific">Microbulbifer agarilyticus</name>
    <dbReference type="NCBI Taxonomy" id="260552"/>
    <lineage>
        <taxon>Bacteria</taxon>
        <taxon>Pseudomonadati</taxon>
        <taxon>Pseudomonadota</taxon>
        <taxon>Gammaproteobacteria</taxon>
        <taxon>Cellvibrionales</taxon>
        <taxon>Microbulbiferaceae</taxon>
        <taxon>Microbulbifer</taxon>
    </lineage>
</organism>
<dbReference type="InterPro" id="IPR044862">
    <property type="entry name" value="Pro_4_hyd_alph_FE2OG_OXY"/>
</dbReference>
<keyword evidence="6" id="KW-0408">Iron</keyword>
<accession>A0A1Q2M0U8</accession>
<protein>
    <recommendedName>
        <fullName evidence="7">Fe2OG dioxygenase domain-containing protein</fullName>
    </recommendedName>
</protein>
<sequence length="282" mass="32169">MAITEFDTSWRSWIQTNIARGCEIAELYRILVANQFCPNLVARTLNYWPVNPQVTPPTSRTDNHWSPTAVEIAAADAKPSGAASIDTDDRLQLYTLEQFLSVEECQQVIELVRPHLRPSTTTNKADQYRGYRTSRTCDLGLMGSPLAAELDQRICDTMGINPSYSESIQAQWYREGQQFKQHTDYFEPGSEEYRRFAGERGQRTWTFMIYLNADCEGGETRFTELDKSFVPNTGCAVIWNSLDKNGLPNPDSMHWGMPVTRGEKVIITKWFRAHGEGEQFFG</sequence>
<reference evidence="8" key="1">
    <citation type="submission" date="2017-02" db="EMBL/GenBank/DDBJ databases">
        <title>Genome of Microbulbifer agarilyticus GP101.</title>
        <authorList>
            <person name="Jung J."/>
            <person name="Bae S.S."/>
            <person name="Baek K."/>
        </authorList>
    </citation>
    <scope>NUCLEOTIDE SEQUENCE [LARGE SCALE GENOMIC DNA]</scope>
    <source>
        <strain evidence="8">GP101</strain>
    </source>
</reference>
<dbReference type="AlphaFoldDB" id="A0A1Q2M0U8"/>
<dbReference type="PANTHER" id="PTHR10869">
    <property type="entry name" value="PROLYL 4-HYDROXYLASE ALPHA SUBUNIT"/>
    <property type="match status" value="1"/>
</dbReference>
<evidence type="ECO:0000259" key="7">
    <source>
        <dbReference type="PROSITE" id="PS51471"/>
    </source>
</evidence>
<dbReference type="PROSITE" id="PS51471">
    <property type="entry name" value="FE2OG_OXY"/>
    <property type="match status" value="1"/>
</dbReference>
<dbReference type="Gene3D" id="2.60.120.620">
    <property type="entry name" value="q2cbj1_9rhob like domain"/>
    <property type="match status" value="1"/>
</dbReference>
<dbReference type="GO" id="GO:0004656">
    <property type="term" value="F:procollagen-proline 4-dioxygenase activity"/>
    <property type="evidence" value="ECO:0007669"/>
    <property type="project" value="TreeGrafter"/>
</dbReference>
<keyword evidence="4" id="KW-0223">Dioxygenase</keyword>
<dbReference type="GO" id="GO:0031418">
    <property type="term" value="F:L-ascorbic acid binding"/>
    <property type="evidence" value="ECO:0007669"/>
    <property type="project" value="UniProtKB-KW"/>
</dbReference>
<dbReference type="InterPro" id="IPR045054">
    <property type="entry name" value="P4HA-like"/>
</dbReference>
<keyword evidence="3" id="KW-0847">Vitamin C</keyword>
<dbReference type="EMBL" id="CP019650">
    <property type="protein sequence ID" value="AQQ66335.1"/>
    <property type="molecule type" value="Genomic_DNA"/>
</dbReference>
<comment type="cofactor">
    <cofactor evidence="1">
        <name>L-ascorbate</name>
        <dbReference type="ChEBI" id="CHEBI:38290"/>
    </cofactor>
</comment>
<evidence type="ECO:0000256" key="4">
    <source>
        <dbReference type="ARBA" id="ARBA00022964"/>
    </source>
</evidence>
<dbReference type="SMART" id="SM00702">
    <property type="entry name" value="P4Hc"/>
    <property type="match status" value="1"/>
</dbReference>
<dbReference type="RefSeq" id="WP_077399387.1">
    <property type="nucleotide sequence ID" value="NZ_CP019650.1"/>
</dbReference>
<dbReference type="InterPro" id="IPR006620">
    <property type="entry name" value="Pro_4_hyd_alph"/>
</dbReference>
<keyword evidence="9" id="KW-1185">Reference proteome</keyword>
<evidence type="ECO:0000256" key="3">
    <source>
        <dbReference type="ARBA" id="ARBA00022896"/>
    </source>
</evidence>
<dbReference type="InterPro" id="IPR005123">
    <property type="entry name" value="Oxoglu/Fe-dep_dioxygenase_dom"/>
</dbReference>
<dbReference type="KEGG" id="maga:Mag101_00735"/>
<dbReference type="Pfam" id="PF13640">
    <property type="entry name" value="2OG-FeII_Oxy_3"/>
    <property type="match status" value="1"/>
</dbReference>
<dbReference type="GO" id="GO:0005506">
    <property type="term" value="F:iron ion binding"/>
    <property type="evidence" value="ECO:0007669"/>
    <property type="project" value="InterPro"/>
</dbReference>
<gene>
    <name evidence="8" type="ORF">Mag101_00735</name>
</gene>
<dbReference type="PANTHER" id="PTHR10869:SF246">
    <property type="entry name" value="TRANSMEMBRANE PROLYL 4-HYDROXYLASE"/>
    <property type="match status" value="1"/>
</dbReference>
<evidence type="ECO:0000313" key="9">
    <source>
        <dbReference type="Proteomes" id="UP000188219"/>
    </source>
</evidence>